<feature type="compositionally biased region" description="Polar residues" evidence="1">
    <location>
        <begin position="62"/>
        <end position="83"/>
    </location>
</feature>
<sequence length="103" mass="11962">MSQRYRLQISYGNYQRMESCQEVQTPGVEGNQDQGQSSRYPSYRRTAEPDMDYSDYFRPTRSRQTQLSSCFTPSRNQKISGQDSPLFAIPGSFEEDTRIQGQK</sequence>
<gene>
    <name evidence="2" type="ORF">O181_082614</name>
</gene>
<comment type="caution">
    <text evidence="2">The sequence shown here is derived from an EMBL/GenBank/DDBJ whole genome shotgun (WGS) entry which is preliminary data.</text>
</comment>
<dbReference type="Proteomes" id="UP000765509">
    <property type="component" value="Unassembled WGS sequence"/>
</dbReference>
<dbReference type="AlphaFoldDB" id="A0A9Q3FQ08"/>
<keyword evidence="3" id="KW-1185">Reference proteome</keyword>
<dbReference type="EMBL" id="AVOT02047606">
    <property type="protein sequence ID" value="MBW0542899.1"/>
    <property type="molecule type" value="Genomic_DNA"/>
</dbReference>
<feature type="compositionally biased region" description="Polar residues" evidence="1">
    <location>
        <begin position="31"/>
        <end position="40"/>
    </location>
</feature>
<reference evidence="2" key="1">
    <citation type="submission" date="2021-03" db="EMBL/GenBank/DDBJ databases">
        <title>Draft genome sequence of rust myrtle Austropuccinia psidii MF-1, a brazilian biotype.</title>
        <authorList>
            <person name="Quecine M.C."/>
            <person name="Pachon D.M.R."/>
            <person name="Bonatelli M.L."/>
            <person name="Correr F.H."/>
            <person name="Franceschini L.M."/>
            <person name="Leite T.F."/>
            <person name="Margarido G.R.A."/>
            <person name="Almeida C.A."/>
            <person name="Ferrarezi J.A."/>
            <person name="Labate C.A."/>
        </authorList>
    </citation>
    <scope>NUCLEOTIDE SEQUENCE</scope>
    <source>
        <strain evidence="2">MF-1</strain>
    </source>
</reference>
<evidence type="ECO:0000313" key="2">
    <source>
        <dbReference type="EMBL" id="MBW0542899.1"/>
    </source>
</evidence>
<evidence type="ECO:0000313" key="3">
    <source>
        <dbReference type="Proteomes" id="UP000765509"/>
    </source>
</evidence>
<accession>A0A9Q3FQ08</accession>
<feature type="region of interest" description="Disordered" evidence="1">
    <location>
        <begin position="16"/>
        <end position="103"/>
    </location>
</feature>
<organism evidence="2 3">
    <name type="scientific">Austropuccinia psidii MF-1</name>
    <dbReference type="NCBI Taxonomy" id="1389203"/>
    <lineage>
        <taxon>Eukaryota</taxon>
        <taxon>Fungi</taxon>
        <taxon>Dikarya</taxon>
        <taxon>Basidiomycota</taxon>
        <taxon>Pucciniomycotina</taxon>
        <taxon>Pucciniomycetes</taxon>
        <taxon>Pucciniales</taxon>
        <taxon>Sphaerophragmiaceae</taxon>
        <taxon>Austropuccinia</taxon>
    </lineage>
</organism>
<protein>
    <submittedName>
        <fullName evidence="2">Uncharacterized protein</fullName>
    </submittedName>
</protein>
<name>A0A9Q3FQ08_9BASI</name>
<evidence type="ECO:0000256" key="1">
    <source>
        <dbReference type="SAM" id="MobiDB-lite"/>
    </source>
</evidence>
<proteinExistence type="predicted"/>